<dbReference type="InterPro" id="IPR024706">
    <property type="entry name" value="Peroxiredoxin_AhpC-typ"/>
</dbReference>
<evidence type="ECO:0000259" key="14">
    <source>
        <dbReference type="PROSITE" id="PS51352"/>
    </source>
</evidence>
<dbReference type="PANTHER" id="PTHR42801">
    <property type="entry name" value="THIOREDOXIN-DEPENDENT PEROXIDE REDUCTASE"/>
    <property type="match status" value="1"/>
</dbReference>
<evidence type="ECO:0000256" key="11">
    <source>
        <dbReference type="ARBA" id="ARBA00041373"/>
    </source>
</evidence>
<comment type="subunit">
    <text evidence="2">Monomer.</text>
</comment>
<dbReference type="RefSeq" id="WP_155475230.1">
    <property type="nucleotide sequence ID" value="NZ_WNKU01000002.1"/>
</dbReference>
<evidence type="ECO:0000256" key="10">
    <source>
        <dbReference type="ARBA" id="ARBA00038489"/>
    </source>
</evidence>
<dbReference type="Pfam" id="PF00578">
    <property type="entry name" value="AhpC-TSA"/>
    <property type="match status" value="1"/>
</dbReference>
<dbReference type="GO" id="GO:0045454">
    <property type="term" value="P:cell redox homeostasis"/>
    <property type="evidence" value="ECO:0007669"/>
    <property type="project" value="TreeGrafter"/>
</dbReference>
<dbReference type="EC" id="1.11.1.24" evidence="3"/>
<keyword evidence="7" id="KW-1015">Disulfide bond</keyword>
<dbReference type="PANTHER" id="PTHR42801:SF4">
    <property type="entry name" value="AHPC_TSA FAMILY PROTEIN"/>
    <property type="match status" value="1"/>
</dbReference>
<evidence type="ECO:0000256" key="7">
    <source>
        <dbReference type="ARBA" id="ARBA00023157"/>
    </source>
</evidence>
<dbReference type="Gene3D" id="3.40.30.10">
    <property type="entry name" value="Glutaredoxin"/>
    <property type="match status" value="1"/>
</dbReference>
<keyword evidence="5" id="KW-0049">Antioxidant</keyword>
<keyword evidence="6 15" id="KW-0560">Oxidoreductase</keyword>
<dbReference type="AlphaFoldDB" id="A0A6I3SH70"/>
<comment type="similarity">
    <text evidence="10">Belongs to the peroxiredoxin family. BCP/PrxQ subfamily.</text>
</comment>
<dbReference type="CDD" id="cd03017">
    <property type="entry name" value="PRX_BCP"/>
    <property type="match status" value="1"/>
</dbReference>
<dbReference type="InterPro" id="IPR000866">
    <property type="entry name" value="AhpC/TSA"/>
</dbReference>
<evidence type="ECO:0000256" key="8">
    <source>
        <dbReference type="ARBA" id="ARBA00023284"/>
    </source>
</evidence>
<evidence type="ECO:0000256" key="4">
    <source>
        <dbReference type="ARBA" id="ARBA00022559"/>
    </source>
</evidence>
<evidence type="ECO:0000256" key="12">
    <source>
        <dbReference type="ARBA" id="ARBA00049091"/>
    </source>
</evidence>
<evidence type="ECO:0000256" key="3">
    <source>
        <dbReference type="ARBA" id="ARBA00013017"/>
    </source>
</evidence>
<dbReference type="Proteomes" id="UP000430670">
    <property type="component" value="Unassembled WGS sequence"/>
</dbReference>
<evidence type="ECO:0000313" key="15">
    <source>
        <dbReference type="EMBL" id="MTV48155.1"/>
    </source>
</evidence>
<gene>
    <name evidence="15" type="ORF">GJ688_04050</name>
</gene>
<organism evidence="15 16">
    <name type="scientific">Heliobacterium mobile</name>
    <name type="common">Heliobacillus mobilis</name>
    <dbReference type="NCBI Taxonomy" id="28064"/>
    <lineage>
        <taxon>Bacteria</taxon>
        <taxon>Bacillati</taxon>
        <taxon>Bacillota</taxon>
        <taxon>Clostridia</taxon>
        <taxon>Eubacteriales</taxon>
        <taxon>Heliobacteriaceae</taxon>
        <taxon>Heliobacterium</taxon>
    </lineage>
</organism>
<evidence type="ECO:0000256" key="1">
    <source>
        <dbReference type="ARBA" id="ARBA00003330"/>
    </source>
</evidence>
<dbReference type="PIRSF" id="PIRSF000239">
    <property type="entry name" value="AHPC"/>
    <property type="match status" value="1"/>
</dbReference>
<evidence type="ECO:0000256" key="13">
    <source>
        <dbReference type="PIRSR" id="PIRSR000239-1"/>
    </source>
</evidence>
<reference evidence="15 16" key="1">
    <citation type="submission" date="2019-11" db="EMBL/GenBank/DDBJ databases">
        <title>Whole-genome sequence of a the green, strictly anaerobic photosynthetic bacterium Heliobacillus mobilis DSM 6151.</title>
        <authorList>
            <person name="Kyndt J.A."/>
            <person name="Meyer T.E."/>
        </authorList>
    </citation>
    <scope>NUCLEOTIDE SEQUENCE [LARGE SCALE GENOMIC DNA]</scope>
    <source>
        <strain evidence="15 16">DSM 6151</strain>
    </source>
</reference>
<comment type="catalytic activity">
    <reaction evidence="12">
        <text>a hydroperoxide + [thioredoxin]-dithiol = an alcohol + [thioredoxin]-disulfide + H2O</text>
        <dbReference type="Rhea" id="RHEA:62620"/>
        <dbReference type="Rhea" id="RHEA-COMP:10698"/>
        <dbReference type="Rhea" id="RHEA-COMP:10700"/>
        <dbReference type="ChEBI" id="CHEBI:15377"/>
        <dbReference type="ChEBI" id="CHEBI:29950"/>
        <dbReference type="ChEBI" id="CHEBI:30879"/>
        <dbReference type="ChEBI" id="CHEBI:35924"/>
        <dbReference type="ChEBI" id="CHEBI:50058"/>
        <dbReference type="EC" id="1.11.1.24"/>
    </reaction>
</comment>
<name>A0A6I3SH70_HELMO</name>
<dbReference type="GO" id="GO:0008379">
    <property type="term" value="F:thioredoxin peroxidase activity"/>
    <property type="evidence" value="ECO:0007669"/>
    <property type="project" value="TreeGrafter"/>
</dbReference>
<dbReference type="InterPro" id="IPR013766">
    <property type="entry name" value="Thioredoxin_domain"/>
</dbReference>
<comment type="function">
    <text evidence="1">Thiol-specific peroxidase that catalyzes the reduction of hydrogen peroxide and organic hydroperoxides to water and alcohols, respectively. Plays a role in cell protection against oxidative stress by detoxifying peroxides and as sensor of hydrogen peroxide-mediated signaling events.</text>
</comment>
<dbReference type="SUPFAM" id="SSF52833">
    <property type="entry name" value="Thioredoxin-like"/>
    <property type="match status" value="1"/>
</dbReference>
<feature type="active site" description="Cysteine sulfenic acid (-SOH) intermediate; for peroxidase activity" evidence="13">
    <location>
        <position position="46"/>
    </location>
</feature>
<feature type="domain" description="Thioredoxin" evidence="14">
    <location>
        <begin position="4"/>
        <end position="153"/>
    </location>
</feature>
<comment type="caution">
    <text evidence="15">The sequence shown here is derived from an EMBL/GenBank/DDBJ whole genome shotgun (WGS) entry which is preliminary data.</text>
</comment>
<dbReference type="PROSITE" id="PS51352">
    <property type="entry name" value="THIOREDOXIN_2"/>
    <property type="match status" value="1"/>
</dbReference>
<accession>A0A6I3SH70</accession>
<sequence>MAELIAGQIAPDFTLPASNGEEVSLSQFRGSYVVLYFYPKDNTAGCTTEAQEFRDLHGQFLDKNTVVLGVSRDSVTSHGKFITKQELPFLLLSDGDSTLCNLYQVLKEKNMYGKKSIGIERSTFIIDPDGVITHIFRKVKAAGHAAKVLDSIG</sequence>
<keyword evidence="4 15" id="KW-0575">Peroxidase</keyword>
<keyword evidence="8" id="KW-0676">Redox-active center</keyword>
<dbReference type="OrthoDB" id="9812811at2"/>
<evidence type="ECO:0000256" key="2">
    <source>
        <dbReference type="ARBA" id="ARBA00011245"/>
    </source>
</evidence>
<dbReference type="NCBIfam" id="NF006960">
    <property type="entry name" value="PRK09437.1"/>
    <property type="match status" value="1"/>
</dbReference>
<dbReference type="GO" id="GO:0034599">
    <property type="term" value="P:cellular response to oxidative stress"/>
    <property type="evidence" value="ECO:0007669"/>
    <property type="project" value="TreeGrafter"/>
</dbReference>
<dbReference type="GO" id="GO:0005737">
    <property type="term" value="C:cytoplasm"/>
    <property type="evidence" value="ECO:0007669"/>
    <property type="project" value="TreeGrafter"/>
</dbReference>
<evidence type="ECO:0000256" key="9">
    <source>
        <dbReference type="ARBA" id="ARBA00032824"/>
    </source>
</evidence>
<dbReference type="InterPro" id="IPR050924">
    <property type="entry name" value="Peroxiredoxin_BCP/PrxQ"/>
</dbReference>
<dbReference type="InterPro" id="IPR036249">
    <property type="entry name" value="Thioredoxin-like_sf"/>
</dbReference>
<keyword evidence="16" id="KW-1185">Reference proteome</keyword>
<dbReference type="EMBL" id="WNKU01000002">
    <property type="protein sequence ID" value="MTV48155.1"/>
    <property type="molecule type" value="Genomic_DNA"/>
</dbReference>
<protein>
    <recommendedName>
        <fullName evidence="3">thioredoxin-dependent peroxiredoxin</fullName>
        <ecNumber evidence="3">1.11.1.24</ecNumber>
    </recommendedName>
    <alternativeName>
        <fullName evidence="11">Bacterioferritin comigratory protein</fullName>
    </alternativeName>
    <alternativeName>
        <fullName evidence="9">Thioredoxin peroxidase</fullName>
    </alternativeName>
</protein>
<proteinExistence type="inferred from homology"/>
<evidence type="ECO:0000313" key="16">
    <source>
        <dbReference type="Proteomes" id="UP000430670"/>
    </source>
</evidence>
<evidence type="ECO:0000256" key="5">
    <source>
        <dbReference type="ARBA" id="ARBA00022862"/>
    </source>
</evidence>
<evidence type="ECO:0000256" key="6">
    <source>
        <dbReference type="ARBA" id="ARBA00023002"/>
    </source>
</evidence>
<dbReference type="FunFam" id="3.40.30.10:FF:000007">
    <property type="entry name" value="Thioredoxin-dependent thiol peroxidase"/>
    <property type="match status" value="1"/>
</dbReference>